<evidence type="ECO:0000256" key="4">
    <source>
        <dbReference type="ARBA" id="ARBA00022723"/>
    </source>
</evidence>
<dbReference type="RefSeq" id="WP_170842001.1">
    <property type="nucleotide sequence ID" value="NZ_FOCF01000009.1"/>
</dbReference>
<evidence type="ECO:0000256" key="7">
    <source>
        <dbReference type="ARBA" id="ARBA00022842"/>
    </source>
</evidence>
<dbReference type="PANTHER" id="PTHR15822">
    <property type="entry name" value="TRAF AND TNF RECEPTOR-ASSOCIATED PROTEIN"/>
    <property type="match status" value="1"/>
</dbReference>
<evidence type="ECO:0000256" key="6">
    <source>
        <dbReference type="ARBA" id="ARBA00022801"/>
    </source>
</evidence>
<comment type="cofactor">
    <cofactor evidence="2">
        <name>Mg(2+)</name>
        <dbReference type="ChEBI" id="CHEBI:18420"/>
    </cofactor>
</comment>
<evidence type="ECO:0000256" key="1">
    <source>
        <dbReference type="ARBA" id="ARBA00001936"/>
    </source>
</evidence>
<dbReference type="InterPro" id="IPR051547">
    <property type="entry name" value="TDP2-like"/>
</dbReference>
<evidence type="ECO:0000313" key="12">
    <source>
        <dbReference type="Proteomes" id="UP000199206"/>
    </source>
</evidence>
<evidence type="ECO:0000256" key="9">
    <source>
        <dbReference type="SAM" id="Phobius"/>
    </source>
</evidence>
<feature type="domain" description="Endonuclease/exonuclease/phosphatase" evidence="10">
    <location>
        <begin position="101"/>
        <end position="309"/>
    </location>
</feature>
<dbReference type="PANTHER" id="PTHR15822:SF4">
    <property type="entry name" value="TYROSYL-DNA PHOSPHODIESTERASE 2"/>
    <property type="match status" value="1"/>
</dbReference>
<evidence type="ECO:0000313" key="11">
    <source>
        <dbReference type="EMBL" id="SEN59972.1"/>
    </source>
</evidence>
<comment type="cofactor">
    <cofactor evidence="1">
        <name>Mn(2+)</name>
        <dbReference type="ChEBI" id="CHEBI:29035"/>
    </cofactor>
</comment>
<dbReference type="Gene3D" id="3.60.10.10">
    <property type="entry name" value="Endonuclease/exonuclease/phosphatase"/>
    <property type="match status" value="1"/>
</dbReference>
<keyword evidence="6" id="KW-0378">Hydrolase</keyword>
<protein>
    <submittedName>
        <fullName evidence="11">Vancomycin resistance protein VanJ</fullName>
    </submittedName>
</protein>
<dbReference type="InterPro" id="IPR005135">
    <property type="entry name" value="Endo/exonuclease/phosphatase"/>
</dbReference>
<dbReference type="AlphaFoldDB" id="A0A1H8HUZ6"/>
<dbReference type="Proteomes" id="UP000199206">
    <property type="component" value="Unassembled WGS sequence"/>
</dbReference>
<evidence type="ECO:0000259" key="10">
    <source>
        <dbReference type="Pfam" id="PF03372"/>
    </source>
</evidence>
<reference evidence="12" key="1">
    <citation type="submission" date="2016-10" db="EMBL/GenBank/DDBJ databases">
        <authorList>
            <person name="Varghese N."/>
            <person name="Submissions S."/>
        </authorList>
    </citation>
    <scope>NUCLEOTIDE SEQUENCE [LARGE SCALE GENOMIC DNA]</scope>
    <source>
        <strain evidence="12">S6-262</strain>
    </source>
</reference>
<gene>
    <name evidence="11" type="ORF">SAMN05192583_3114</name>
</gene>
<keyword evidence="9" id="KW-0812">Transmembrane</keyword>
<evidence type="ECO:0000256" key="5">
    <source>
        <dbReference type="ARBA" id="ARBA00022763"/>
    </source>
</evidence>
<keyword evidence="8" id="KW-0234">DNA repair</keyword>
<dbReference type="GO" id="GO:0016787">
    <property type="term" value="F:hydrolase activity"/>
    <property type="evidence" value="ECO:0007669"/>
    <property type="project" value="UniProtKB-KW"/>
</dbReference>
<dbReference type="Pfam" id="PF03372">
    <property type="entry name" value="Exo_endo_phos"/>
    <property type="match status" value="1"/>
</dbReference>
<dbReference type="GO" id="GO:0004518">
    <property type="term" value="F:nuclease activity"/>
    <property type="evidence" value="ECO:0007669"/>
    <property type="project" value="UniProtKB-KW"/>
</dbReference>
<organism evidence="11 12">
    <name type="scientific">Sphingomonas gellani</name>
    <dbReference type="NCBI Taxonomy" id="1166340"/>
    <lineage>
        <taxon>Bacteria</taxon>
        <taxon>Pseudomonadati</taxon>
        <taxon>Pseudomonadota</taxon>
        <taxon>Alphaproteobacteria</taxon>
        <taxon>Sphingomonadales</taxon>
        <taxon>Sphingomonadaceae</taxon>
        <taxon>Sphingomonas</taxon>
    </lineage>
</organism>
<accession>A0A1H8HUZ6</accession>
<feature type="transmembrane region" description="Helical" evidence="9">
    <location>
        <begin position="52"/>
        <end position="85"/>
    </location>
</feature>
<proteinExistence type="predicted"/>
<dbReference type="GO" id="GO:0046872">
    <property type="term" value="F:metal ion binding"/>
    <property type="evidence" value="ECO:0007669"/>
    <property type="project" value="UniProtKB-KW"/>
</dbReference>
<dbReference type="InterPro" id="IPR036691">
    <property type="entry name" value="Endo/exonu/phosph_ase_sf"/>
</dbReference>
<name>A0A1H8HUZ6_9SPHN</name>
<evidence type="ECO:0000256" key="8">
    <source>
        <dbReference type="ARBA" id="ARBA00023204"/>
    </source>
</evidence>
<keyword evidence="4" id="KW-0479">Metal-binding</keyword>
<keyword evidence="5" id="KW-0227">DNA damage</keyword>
<keyword evidence="7" id="KW-0460">Magnesium</keyword>
<dbReference type="GO" id="GO:0006281">
    <property type="term" value="P:DNA repair"/>
    <property type="evidence" value="ECO:0007669"/>
    <property type="project" value="UniProtKB-KW"/>
</dbReference>
<evidence type="ECO:0000256" key="3">
    <source>
        <dbReference type="ARBA" id="ARBA00022722"/>
    </source>
</evidence>
<keyword evidence="9" id="KW-1133">Transmembrane helix</keyword>
<keyword evidence="12" id="KW-1185">Reference proteome</keyword>
<dbReference type="STRING" id="1166340.SAMN05192583_3114"/>
<keyword evidence="3" id="KW-0540">Nuclease</keyword>
<dbReference type="SUPFAM" id="SSF56219">
    <property type="entry name" value="DNase I-like"/>
    <property type="match status" value="1"/>
</dbReference>
<dbReference type="EMBL" id="FOCF01000009">
    <property type="protein sequence ID" value="SEN59972.1"/>
    <property type="molecule type" value="Genomic_DNA"/>
</dbReference>
<evidence type="ECO:0000256" key="2">
    <source>
        <dbReference type="ARBA" id="ARBA00001946"/>
    </source>
</evidence>
<sequence>MRDRVGRRPFSLCAGFASLLAAAALVLAASPWIGEWAAVLDAVSPAWPAAPILAVGALALACPRGIGAAVALVALALCVPILLAVPHPDAAPQGGFRLRVVTHNVWVDNVDPTNTAAALAASGADLILLQEVDKQFANTLPLLRRLYPYANPCRQRCALAILSRYPIERVRYRFRDADGRQVGPGLIHTRVHLPNGAVVPVATIHLSRGRAPGADRRQRAALAGAVAGASDKRSLILAGDLNLVPWSARLRWLDEALAPMRRVTAVPSWPARVGGRAFPVPLVPIDHLYAGPDWNVAAVRRLDRTGSDHYPVAVDLVWHGPNAMVTMSR</sequence>
<keyword evidence="9" id="KW-0472">Membrane</keyword>